<protein>
    <recommendedName>
        <fullName evidence="3">tetrahydrofolate synthase</fullName>
        <ecNumber evidence="3">6.3.2.17</ecNumber>
    </recommendedName>
    <alternativeName>
        <fullName evidence="9">Tetrahydrofolylpolyglutamate synthase</fullName>
    </alternativeName>
</protein>
<dbReference type="SUPFAM" id="SSF53244">
    <property type="entry name" value="MurD-like peptide ligases, peptide-binding domain"/>
    <property type="match status" value="1"/>
</dbReference>
<comment type="catalytic activity">
    <reaction evidence="10">
        <text>(6S)-5,6,7,8-tetrahydrofolyl-(gamma-L-Glu)(n) + L-glutamate + ATP = (6S)-5,6,7,8-tetrahydrofolyl-(gamma-L-Glu)(n+1) + ADP + phosphate + H(+)</text>
        <dbReference type="Rhea" id="RHEA:10580"/>
        <dbReference type="Rhea" id="RHEA-COMP:14738"/>
        <dbReference type="Rhea" id="RHEA-COMP:14740"/>
        <dbReference type="ChEBI" id="CHEBI:15378"/>
        <dbReference type="ChEBI" id="CHEBI:29985"/>
        <dbReference type="ChEBI" id="CHEBI:30616"/>
        <dbReference type="ChEBI" id="CHEBI:43474"/>
        <dbReference type="ChEBI" id="CHEBI:141005"/>
        <dbReference type="ChEBI" id="CHEBI:456216"/>
        <dbReference type="EC" id="6.3.2.17"/>
    </reaction>
</comment>
<feature type="domain" description="Mur ligase C-terminal" evidence="12">
    <location>
        <begin position="343"/>
        <end position="467"/>
    </location>
</feature>
<evidence type="ECO:0000256" key="2">
    <source>
        <dbReference type="ARBA" id="ARBA00008276"/>
    </source>
</evidence>
<feature type="region of interest" description="Disordered" evidence="11">
    <location>
        <begin position="1"/>
        <end position="32"/>
    </location>
</feature>
<dbReference type="RefSeq" id="WP_097186816.1">
    <property type="nucleotide sequence ID" value="NZ_OBQK01000001.1"/>
</dbReference>
<evidence type="ECO:0000313" key="14">
    <source>
        <dbReference type="EMBL" id="SOC52552.1"/>
    </source>
</evidence>
<dbReference type="PROSITE" id="PS01011">
    <property type="entry name" value="FOLYLPOLYGLU_SYNT_1"/>
    <property type="match status" value="1"/>
</dbReference>
<dbReference type="InterPro" id="IPR018109">
    <property type="entry name" value="Folylpolyglutamate_synth_CS"/>
</dbReference>
<gene>
    <name evidence="14" type="ORF">SAMN05421879_101668</name>
</gene>
<evidence type="ECO:0000256" key="5">
    <source>
        <dbReference type="ARBA" id="ARBA00022723"/>
    </source>
</evidence>
<dbReference type="FunFam" id="3.40.1190.10:FF:000011">
    <property type="entry name" value="Folylpolyglutamate synthase/dihydrofolate synthase"/>
    <property type="match status" value="1"/>
</dbReference>
<accession>A0A285VEM4</accession>
<comment type="cofactor">
    <cofactor evidence="1">
        <name>Mg(2+)</name>
        <dbReference type="ChEBI" id="CHEBI:18420"/>
    </cofactor>
</comment>
<dbReference type="InterPro" id="IPR001645">
    <property type="entry name" value="Folylpolyglutamate_synth"/>
</dbReference>
<evidence type="ECO:0000256" key="11">
    <source>
        <dbReference type="SAM" id="MobiDB-lite"/>
    </source>
</evidence>
<evidence type="ECO:0000256" key="6">
    <source>
        <dbReference type="ARBA" id="ARBA00022741"/>
    </source>
</evidence>
<feature type="domain" description="Mur ligase central" evidence="13">
    <location>
        <begin position="170"/>
        <end position="316"/>
    </location>
</feature>
<keyword evidence="15" id="KW-1185">Reference proteome</keyword>
<dbReference type="SUPFAM" id="SSF53623">
    <property type="entry name" value="MurD-like peptide ligases, catalytic domain"/>
    <property type="match status" value="1"/>
</dbReference>
<evidence type="ECO:0000256" key="10">
    <source>
        <dbReference type="ARBA" id="ARBA00047493"/>
    </source>
</evidence>
<dbReference type="GO" id="GO:0008841">
    <property type="term" value="F:dihydrofolate synthase activity"/>
    <property type="evidence" value="ECO:0007669"/>
    <property type="project" value="TreeGrafter"/>
</dbReference>
<keyword evidence="5" id="KW-0479">Metal-binding</keyword>
<dbReference type="EC" id="6.3.2.17" evidence="3"/>
<keyword evidence="8" id="KW-0460">Magnesium</keyword>
<evidence type="ECO:0000256" key="4">
    <source>
        <dbReference type="ARBA" id="ARBA00022598"/>
    </source>
</evidence>
<dbReference type="InterPro" id="IPR004101">
    <property type="entry name" value="Mur_ligase_C"/>
</dbReference>
<comment type="similarity">
    <text evidence="2">Belongs to the folylpolyglutamate synthase family.</text>
</comment>
<sequence>MSDQFFDGNELPLDPGAAAPETHRRRGEDPVPPELAARYDVVVREILGRTPEHMPEPTLHRVQRVMELMGDPQRAYPMIHLTGTNGKTSTTRIVERVLREMGLRTGRFTSPHLHDMRERISLDGEPIPVAAFLQAYDDVLPFVEMVDAESAASEDPGRRVRMTYFEVVAALAFAAFADSPVDVAVVEVGLGGVWDATSVADGVVAVVTPISLDHTRLLGSTLEEIATEKAGIIKPGSIAVVGVQESEAMGVLVARADEVGARLETEGLSVGVLAREVAVGGQQISLRGLAGDYHDLFLPLFGEHQAHNAALAVAAVEAFVGGGEQRLTDEVLRSGLAGVTSPGRLEIVRRSPTVIVDAAHNPAGVDALVEAVRESFTFTRLVGLLAVLEDKDVEPMIRSLEPILDHVVVSRTTSPRAIRPQRLGELVAAYFGEDRVTVVPDLPEALDLAAGLADEGGVAGAVLATGSVTTAAEIRQLLGVTTT</sequence>
<dbReference type="NCBIfam" id="TIGR01499">
    <property type="entry name" value="folC"/>
    <property type="match status" value="1"/>
</dbReference>
<dbReference type="EMBL" id="OBQK01000001">
    <property type="protein sequence ID" value="SOC52552.1"/>
    <property type="molecule type" value="Genomic_DNA"/>
</dbReference>
<dbReference type="InterPro" id="IPR036565">
    <property type="entry name" value="Mur-like_cat_sf"/>
</dbReference>
<dbReference type="Gene3D" id="3.40.1190.10">
    <property type="entry name" value="Mur-like, catalytic domain"/>
    <property type="match status" value="1"/>
</dbReference>
<keyword evidence="6" id="KW-0547">Nucleotide-binding</keyword>
<evidence type="ECO:0000256" key="9">
    <source>
        <dbReference type="ARBA" id="ARBA00030592"/>
    </source>
</evidence>
<keyword evidence="7" id="KW-0067">ATP-binding</keyword>
<dbReference type="InterPro" id="IPR036615">
    <property type="entry name" value="Mur_ligase_C_dom_sf"/>
</dbReference>
<dbReference type="PANTHER" id="PTHR11136:SF0">
    <property type="entry name" value="DIHYDROFOLATE SYNTHETASE-RELATED"/>
    <property type="match status" value="1"/>
</dbReference>
<evidence type="ECO:0000313" key="15">
    <source>
        <dbReference type="Proteomes" id="UP000219688"/>
    </source>
</evidence>
<dbReference type="Proteomes" id="UP000219688">
    <property type="component" value="Unassembled WGS sequence"/>
</dbReference>
<dbReference type="GO" id="GO:0046872">
    <property type="term" value="F:metal ion binding"/>
    <property type="evidence" value="ECO:0007669"/>
    <property type="project" value="UniProtKB-KW"/>
</dbReference>
<dbReference type="InterPro" id="IPR013221">
    <property type="entry name" value="Mur_ligase_cen"/>
</dbReference>
<evidence type="ECO:0000256" key="1">
    <source>
        <dbReference type="ARBA" id="ARBA00001946"/>
    </source>
</evidence>
<evidence type="ECO:0000256" key="7">
    <source>
        <dbReference type="ARBA" id="ARBA00022840"/>
    </source>
</evidence>
<dbReference type="GO" id="GO:0005737">
    <property type="term" value="C:cytoplasm"/>
    <property type="evidence" value="ECO:0007669"/>
    <property type="project" value="TreeGrafter"/>
</dbReference>
<keyword evidence="4" id="KW-0436">Ligase</keyword>
<dbReference type="Pfam" id="PF02875">
    <property type="entry name" value="Mur_ligase_C"/>
    <property type="match status" value="1"/>
</dbReference>
<dbReference type="AlphaFoldDB" id="A0A285VEM4"/>
<name>A0A285VEM4_9MICO</name>
<evidence type="ECO:0000256" key="8">
    <source>
        <dbReference type="ARBA" id="ARBA00022842"/>
    </source>
</evidence>
<reference evidence="15" key="1">
    <citation type="submission" date="2017-08" db="EMBL/GenBank/DDBJ databases">
        <authorList>
            <person name="Varghese N."/>
            <person name="Submissions S."/>
        </authorList>
    </citation>
    <scope>NUCLEOTIDE SEQUENCE [LARGE SCALE GENOMIC DNA]</scope>
    <source>
        <strain evidence="15">USBA17B2</strain>
    </source>
</reference>
<dbReference type="Pfam" id="PF08245">
    <property type="entry name" value="Mur_ligase_M"/>
    <property type="match status" value="1"/>
</dbReference>
<evidence type="ECO:0000259" key="12">
    <source>
        <dbReference type="Pfam" id="PF02875"/>
    </source>
</evidence>
<evidence type="ECO:0000256" key="3">
    <source>
        <dbReference type="ARBA" id="ARBA00013025"/>
    </source>
</evidence>
<proteinExistence type="inferred from homology"/>
<organism evidence="14 15">
    <name type="scientific">Ornithinimicrobium cerasi</name>
    <dbReference type="NCBI Taxonomy" id="2248773"/>
    <lineage>
        <taxon>Bacteria</taxon>
        <taxon>Bacillati</taxon>
        <taxon>Actinomycetota</taxon>
        <taxon>Actinomycetes</taxon>
        <taxon>Micrococcales</taxon>
        <taxon>Ornithinimicrobiaceae</taxon>
        <taxon>Ornithinimicrobium</taxon>
    </lineage>
</organism>
<dbReference type="Gene3D" id="3.90.190.20">
    <property type="entry name" value="Mur ligase, C-terminal domain"/>
    <property type="match status" value="1"/>
</dbReference>
<evidence type="ECO:0000259" key="13">
    <source>
        <dbReference type="Pfam" id="PF08245"/>
    </source>
</evidence>
<dbReference type="PANTHER" id="PTHR11136">
    <property type="entry name" value="FOLYLPOLYGLUTAMATE SYNTHASE-RELATED"/>
    <property type="match status" value="1"/>
</dbReference>
<dbReference type="STRING" id="1122622.GCA_000421185_03429"/>
<dbReference type="GO" id="GO:0004326">
    <property type="term" value="F:tetrahydrofolylpolyglutamate synthase activity"/>
    <property type="evidence" value="ECO:0007669"/>
    <property type="project" value="UniProtKB-EC"/>
</dbReference>
<dbReference type="GO" id="GO:0005524">
    <property type="term" value="F:ATP binding"/>
    <property type="evidence" value="ECO:0007669"/>
    <property type="project" value="UniProtKB-KW"/>
</dbReference>